<dbReference type="Gene3D" id="1.20.1280.50">
    <property type="match status" value="1"/>
</dbReference>
<dbReference type="AlphaFoldDB" id="B9FZ29"/>
<feature type="compositionally biased region" description="Polar residues" evidence="1">
    <location>
        <begin position="108"/>
        <end position="121"/>
    </location>
</feature>
<evidence type="ECO:0000313" key="3">
    <source>
        <dbReference type="EMBL" id="EEE68046.1"/>
    </source>
</evidence>
<gene>
    <name evidence="3" type="ORF">OsJ_26043</name>
</gene>
<name>B9FZ29_ORYSJ</name>
<dbReference type="CDD" id="cd22160">
    <property type="entry name" value="F-box_AtFBL13-like"/>
    <property type="match status" value="1"/>
</dbReference>
<dbReference type="SMART" id="SM00256">
    <property type="entry name" value="FBOX"/>
    <property type="match status" value="1"/>
</dbReference>
<feature type="region of interest" description="Disordered" evidence="1">
    <location>
        <begin position="1"/>
        <end position="23"/>
    </location>
</feature>
<dbReference type="SUPFAM" id="SSF52047">
    <property type="entry name" value="RNI-like"/>
    <property type="match status" value="1"/>
</dbReference>
<sequence length="463" mass="51497">MPLRDLHSHLSPRPRPVNWDPGGPASFSVRLFRLSLSSGSPQAPSRDHLRVDHGVTSASARGSVASVATRDSSAVDVATSYGSPPPPPRATPPVARSYVASPPRCDTANPSTRHGGQTTAATCWPPPTNAVRSHLRVGRSRVRLCPPARAPSGAAMSGNRHPPLAPRDSPQPSLGSTAIVHHVFECMSLRLMRMSNKCMRPTALEASTYDFISSLPDELLQHILSFMTAREAVQTCVLSSRWRHIWKSLQCLNIKGSEFTSEAAYVNFMDNLVLRRGCVPLDSLLLCNSYGRVSLNHDRANLWFGYALRSNVREINIQEKHFEYSNLDHSSFISSHLKILCLNYVSISDLFIENLFSGCPALQDLVMDDAFQLMQNEVLKRDLWRCRTFNSLKKLSIGGLAWEQWMSYPQSEMPDMSFICEHLKKVKITCANDDKRVPAIVNAILVNANSLPEIVIKPYTRLD</sequence>
<dbReference type="PANTHER" id="PTHR34223:SF36">
    <property type="entry name" value="F-BOX DOMAIN-CONTAINING PROTEIN"/>
    <property type="match status" value="1"/>
</dbReference>
<dbReference type="Pfam" id="PF00646">
    <property type="entry name" value="F-box"/>
    <property type="match status" value="1"/>
</dbReference>
<dbReference type="InterPro" id="IPR001810">
    <property type="entry name" value="F-box_dom"/>
</dbReference>
<feature type="domain" description="F-box" evidence="2">
    <location>
        <begin position="209"/>
        <end position="245"/>
    </location>
</feature>
<dbReference type="Proteomes" id="UP000007752">
    <property type="component" value="Chromosome 8"/>
</dbReference>
<feature type="region of interest" description="Disordered" evidence="1">
    <location>
        <begin position="148"/>
        <end position="172"/>
    </location>
</feature>
<reference evidence="3" key="1">
    <citation type="journal article" date="2005" name="PLoS Biol.">
        <title>The genomes of Oryza sativa: a history of duplications.</title>
        <authorList>
            <person name="Yu J."/>
            <person name="Wang J."/>
            <person name="Lin W."/>
            <person name="Li S."/>
            <person name="Li H."/>
            <person name="Zhou J."/>
            <person name="Ni P."/>
            <person name="Dong W."/>
            <person name="Hu S."/>
            <person name="Zeng C."/>
            <person name="Zhang J."/>
            <person name="Zhang Y."/>
            <person name="Li R."/>
            <person name="Xu Z."/>
            <person name="Li S."/>
            <person name="Li X."/>
            <person name="Zheng H."/>
            <person name="Cong L."/>
            <person name="Lin L."/>
            <person name="Yin J."/>
            <person name="Geng J."/>
            <person name="Li G."/>
            <person name="Shi J."/>
            <person name="Liu J."/>
            <person name="Lv H."/>
            <person name="Li J."/>
            <person name="Wang J."/>
            <person name="Deng Y."/>
            <person name="Ran L."/>
            <person name="Shi X."/>
            <person name="Wang X."/>
            <person name="Wu Q."/>
            <person name="Li C."/>
            <person name="Ren X."/>
            <person name="Wang J."/>
            <person name="Wang X."/>
            <person name="Li D."/>
            <person name="Liu D."/>
            <person name="Zhang X."/>
            <person name="Ji Z."/>
            <person name="Zhao W."/>
            <person name="Sun Y."/>
            <person name="Zhang Z."/>
            <person name="Bao J."/>
            <person name="Han Y."/>
            <person name="Dong L."/>
            <person name="Ji J."/>
            <person name="Chen P."/>
            <person name="Wu S."/>
            <person name="Liu J."/>
            <person name="Xiao Y."/>
            <person name="Bu D."/>
            <person name="Tan J."/>
            <person name="Yang L."/>
            <person name="Ye C."/>
            <person name="Zhang J."/>
            <person name="Xu J."/>
            <person name="Zhou Y."/>
            <person name="Yu Y."/>
            <person name="Zhang B."/>
            <person name="Zhuang S."/>
            <person name="Wei H."/>
            <person name="Liu B."/>
            <person name="Lei M."/>
            <person name="Yu H."/>
            <person name="Li Y."/>
            <person name="Xu H."/>
            <person name="Wei S."/>
            <person name="He X."/>
            <person name="Fang L."/>
            <person name="Zhang Z."/>
            <person name="Zhang Y."/>
            <person name="Huang X."/>
            <person name="Su Z."/>
            <person name="Tong W."/>
            <person name="Li J."/>
            <person name="Tong Z."/>
            <person name="Li S."/>
            <person name="Ye J."/>
            <person name="Wang L."/>
            <person name="Fang L."/>
            <person name="Lei T."/>
            <person name="Chen C."/>
            <person name="Chen H."/>
            <person name="Xu Z."/>
            <person name="Li H."/>
            <person name="Huang H."/>
            <person name="Zhang F."/>
            <person name="Xu H."/>
            <person name="Li N."/>
            <person name="Zhao C."/>
            <person name="Li S."/>
            <person name="Dong L."/>
            <person name="Huang Y."/>
            <person name="Li L."/>
            <person name="Xi Y."/>
            <person name="Qi Q."/>
            <person name="Li W."/>
            <person name="Zhang B."/>
            <person name="Hu W."/>
            <person name="Zhang Y."/>
            <person name="Tian X."/>
            <person name="Jiao Y."/>
            <person name="Liang X."/>
            <person name="Jin J."/>
            <person name="Gao L."/>
            <person name="Zheng W."/>
            <person name="Hao B."/>
            <person name="Liu S."/>
            <person name="Wang W."/>
            <person name="Yuan L."/>
            <person name="Cao M."/>
            <person name="McDermott J."/>
            <person name="Samudrala R."/>
            <person name="Wang J."/>
            <person name="Wong G.K."/>
            <person name="Yang H."/>
        </authorList>
    </citation>
    <scope>NUCLEOTIDE SEQUENCE [LARGE SCALE GENOMIC DNA]</scope>
</reference>
<evidence type="ECO:0000256" key="1">
    <source>
        <dbReference type="SAM" id="MobiDB-lite"/>
    </source>
</evidence>
<dbReference type="SUPFAM" id="SSF81383">
    <property type="entry name" value="F-box domain"/>
    <property type="match status" value="1"/>
</dbReference>
<evidence type="ECO:0000259" key="2">
    <source>
        <dbReference type="PROSITE" id="PS50181"/>
    </source>
</evidence>
<dbReference type="PANTHER" id="PTHR34223">
    <property type="entry name" value="OS11G0201299 PROTEIN"/>
    <property type="match status" value="1"/>
</dbReference>
<dbReference type="InterPro" id="IPR036047">
    <property type="entry name" value="F-box-like_dom_sf"/>
</dbReference>
<protein>
    <recommendedName>
        <fullName evidence="2">F-box domain-containing protein</fullName>
    </recommendedName>
</protein>
<dbReference type="InterPro" id="IPR053197">
    <property type="entry name" value="F-box_SCFL_complex_component"/>
</dbReference>
<proteinExistence type="predicted"/>
<dbReference type="EMBL" id="CM000145">
    <property type="protein sequence ID" value="EEE68046.1"/>
    <property type="molecule type" value="Genomic_DNA"/>
</dbReference>
<organism evidence="3">
    <name type="scientific">Oryza sativa subsp. japonica</name>
    <name type="common">Rice</name>
    <dbReference type="NCBI Taxonomy" id="39947"/>
    <lineage>
        <taxon>Eukaryota</taxon>
        <taxon>Viridiplantae</taxon>
        <taxon>Streptophyta</taxon>
        <taxon>Embryophyta</taxon>
        <taxon>Tracheophyta</taxon>
        <taxon>Spermatophyta</taxon>
        <taxon>Magnoliopsida</taxon>
        <taxon>Liliopsida</taxon>
        <taxon>Poales</taxon>
        <taxon>Poaceae</taxon>
        <taxon>BOP clade</taxon>
        <taxon>Oryzoideae</taxon>
        <taxon>Oryzeae</taxon>
        <taxon>Oryzinae</taxon>
        <taxon>Oryza</taxon>
        <taxon>Oryza sativa</taxon>
    </lineage>
</organism>
<accession>B9FZ29</accession>
<reference evidence="3" key="2">
    <citation type="submission" date="2008-12" db="EMBL/GenBank/DDBJ databases">
        <title>Improved gene annotation of the rice (Oryza sativa) genomes.</title>
        <authorList>
            <person name="Wang J."/>
            <person name="Li R."/>
            <person name="Fan W."/>
            <person name="Huang Q."/>
            <person name="Zhang J."/>
            <person name="Zhou Y."/>
            <person name="Hu Y."/>
            <person name="Zi S."/>
            <person name="Li J."/>
            <person name="Ni P."/>
            <person name="Zheng H."/>
            <person name="Zhang Y."/>
            <person name="Zhao M."/>
            <person name="Hao Q."/>
            <person name="McDermott J."/>
            <person name="Samudrala R."/>
            <person name="Kristiansen K."/>
            <person name="Wong G.K.-S."/>
        </authorList>
    </citation>
    <scope>NUCLEOTIDE SEQUENCE</scope>
</reference>
<feature type="region of interest" description="Disordered" evidence="1">
    <location>
        <begin position="76"/>
        <end position="127"/>
    </location>
</feature>
<dbReference type="PROSITE" id="PS50181">
    <property type="entry name" value="FBOX"/>
    <property type="match status" value="1"/>
</dbReference>
<dbReference type="InterPro" id="IPR053781">
    <property type="entry name" value="F-box_AtFBL13-like"/>
</dbReference>